<sequence length="598" mass="62613">MHILDLAGSPSPHRKSPLKWMLGIGSLAVVVVLAQTLAANININSGPVEFGQGVAQTTSCDQDGLTVTPLSTFVTSGDGYFNFTGIGLTDISSNCLGTDFLISAYPDTGSALELDSGGATVARITFDGASTDTVTSGKTGTSYFDGGIADATSTGFTLVLASSPNRATDVYKITLETQAHDTTVSYAIGDTGPAGGMIFMTPEESGDGNYYEVAPKTWWDGSFDPTIEWGDGTPACTTTLLNTGTAIGTGQANTDLITAVCSGGAAFEAASLTLGGYSDWFLPSIEELNALYQNMAVPGLASNETELSNDYYWSSSEIDWTDGDSGPATVVQDFFFLDGSYDTYPKSQEFELDQTRPIRSFAGGASIAPTPFVSTPLASFDAATPDAVTGSSWADQGSVGNNLTLTGSPALIAGANPYVAFNTGGGSSQYAMGSVGALPVGTNRMTLEMWVNFTTDPIFGAWESLFAWYPSGEHMFSLSFTHGGLGINTGNSELMGFGIASPDLRNQWHHLVVVMSTGSYTTHKIYLDGVRQALSLESDCPAGDCGTPYPTNFGNGNFSISNYEGSADEKIGALKIYRGEMPASTVSAHNTAFQSRNS</sequence>
<evidence type="ECO:0000313" key="3">
    <source>
        <dbReference type="EMBL" id="CAB4877493.1"/>
    </source>
</evidence>
<dbReference type="Pfam" id="PF13385">
    <property type="entry name" value="Laminin_G_3"/>
    <property type="match status" value="1"/>
</dbReference>
<dbReference type="EMBL" id="CAFBMV010000017">
    <property type="protein sequence ID" value="CAB4933146.1"/>
    <property type="molecule type" value="Genomic_DNA"/>
</dbReference>
<dbReference type="EMBL" id="CAFBLE010000021">
    <property type="protein sequence ID" value="CAB4877493.1"/>
    <property type="molecule type" value="Genomic_DNA"/>
</dbReference>
<dbReference type="EMBL" id="CAEZZC010000021">
    <property type="protein sequence ID" value="CAB4758120.1"/>
    <property type="molecule type" value="Genomic_DNA"/>
</dbReference>
<gene>
    <name evidence="1" type="ORF">UFOPK2289_01217</name>
    <name evidence="2" type="ORF">UFOPK2822_01273</name>
    <name evidence="3" type="ORF">UFOPK3346_01427</name>
    <name evidence="4" type="ORF">UFOPK3670_01422</name>
    <name evidence="5" type="ORF">UFOPK4308_01331</name>
</gene>
<evidence type="ECO:0000313" key="4">
    <source>
        <dbReference type="EMBL" id="CAB4933146.1"/>
    </source>
</evidence>
<protein>
    <submittedName>
        <fullName evidence="4">Unannotated protein</fullName>
    </submittedName>
</protein>
<dbReference type="AlphaFoldDB" id="A0A6J7IQZ0"/>
<proteinExistence type="predicted"/>
<reference evidence="4" key="1">
    <citation type="submission" date="2020-05" db="EMBL/GenBank/DDBJ databases">
        <authorList>
            <person name="Chiriac C."/>
            <person name="Salcher M."/>
            <person name="Ghai R."/>
            <person name="Kavagutti S V."/>
        </authorList>
    </citation>
    <scope>NUCLEOTIDE SEQUENCE</scope>
</reference>
<dbReference type="SUPFAM" id="SSF49899">
    <property type="entry name" value="Concanavalin A-like lectins/glucanases"/>
    <property type="match status" value="1"/>
</dbReference>
<accession>A0A6J7IQZ0</accession>
<evidence type="ECO:0000313" key="5">
    <source>
        <dbReference type="EMBL" id="CAB5063508.1"/>
    </source>
</evidence>
<evidence type="ECO:0000313" key="2">
    <source>
        <dbReference type="EMBL" id="CAB4758120.1"/>
    </source>
</evidence>
<evidence type="ECO:0000313" key="1">
    <source>
        <dbReference type="EMBL" id="CAB4672524.1"/>
    </source>
</evidence>
<name>A0A6J7IQZ0_9ZZZZ</name>
<dbReference type="EMBL" id="CAEZWT010000047">
    <property type="protein sequence ID" value="CAB4672524.1"/>
    <property type="molecule type" value="Genomic_DNA"/>
</dbReference>
<dbReference type="InterPro" id="IPR013320">
    <property type="entry name" value="ConA-like_dom_sf"/>
</dbReference>
<dbReference type="EMBL" id="CAFBQL010000012">
    <property type="protein sequence ID" value="CAB5063508.1"/>
    <property type="molecule type" value="Genomic_DNA"/>
</dbReference>
<organism evidence="4">
    <name type="scientific">freshwater metagenome</name>
    <dbReference type="NCBI Taxonomy" id="449393"/>
    <lineage>
        <taxon>unclassified sequences</taxon>
        <taxon>metagenomes</taxon>
        <taxon>ecological metagenomes</taxon>
    </lineage>
</organism>
<dbReference type="Gene3D" id="2.60.120.200">
    <property type="match status" value="1"/>
</dbReference>